<evidence type="ECO:0000313" key="1">
    <source>
        <dbReference type="EMBL" id="JAH01112.1"/>
    </source>
</evidence>
<organism evidence="1">
    <name type="scientific">Anguilla anguilla</name>
    <name type="common">European freshwater eel</name>
    <name type="synonym">Muraena anguilla</name>
    <dbReference type="NCBI Taxonomy" id="7936"/>
    <lineage>
        <taxon>Eukaryota</taxon>
        <taxon>Metazoa</taxon>
        <taxon>Chordata</taxon>
        <taxon>Craniata</taxon>
        <taxon>Vertebrata</taxon>
        <taxon>Euteleostomi</taxon>
        <taxon>Actinopterygii</taxon>
        <taxon>Neopterygii</taxon>
        <taxon>Teleostei</taxon>
        <taxon>Anguilliformes</taxon>
        <taxon>Anguillidae</taxon>
        <taxon>Anguilla</taxon>
    </lineage>
</organism>
<name>A0A0E9PA11_ANGAN</name>
<sequence length="25" mass="2890">MWLVSHYHRKTVSLINLSMCISGTI</sequence>
<reference evidence="1" key="2">
    <citation type="journal article" date="2015" name="Fish Shellfish Immunol.">
        <title>Early steps in the European eel (Anguilla anguilla)-Vibrio vulnificus interaction in the gills: Role of the RtxA13 toxin.</title>
        <authorList>
            <person name="Callol A."/>
            <person name="Pajuelo D."/>
            <person name="Ebbesson L."/>
            <person name="Teles M."/>
            <person name="MacKenzie S."/>
            <person name="Amaro C."/>
        </authorList>
    </citation>
    <scope>NUCLEOTIDE SEQUENCE</scope>
</reference>
<dbReference type="EMBL" id="GBXM01107465">
    <property type="protein sequence ID" value="JAH01112.1"/>
    <property type="molecule type" value="Transcribed_RNA"/>
</dbReference>
<dbReference type="AlphaFoldDB" id="A0A0E9PA11"/>
<protein>
    <submittedName>
        <fullName evidence="1">Uncharacterized protein</fullName>
    </submittedName>
</protein>
<accession>A0A0E9PA11</accession>
<reference evidence="1" key="1">
    <citation type="submission" date="2014-11" db="EMBL/GenBank/DDBJ databases">
        <authorList>
            <person name="Amaro Gonzalez C."/>
        </authorList>
    </citation>
    <scope>NUCLEOTIDE SEQUENCE</scope>
</reference>
<proteinExistence type="predicted"/>